<evidence type="ECO:0000313" key="3">
    <source>
        <dbReference type="Proteomes" id="UP000034166"/>
    </source>
</evidence>
<keyword evidence="1" id="KW-1133">Transmembrane helix</keyword>
<comment type="caution">
    <text evidence="2">The sequence shown here is derived from an EMBL/GenBank/DDBJ whole genome shotgun (WGS) entry which is preliminary data.</text>
</comment>
<proteinExistence type="predicted"/>
<keyword evidence="3" id="KW-1185">Reference proteome</keyword>
<name>A0A0M2SE82_9BACI</name>
<accession>A0A0M2SE82</accession>
<keyword evidence="1" id="KW-0472">Membrane</keyword>
<dbReference type="OrthoDB" id="2964362at2"/>
<dbReference type="RefSeq" id="WP_046526196.1">
    <property type="nucleotide sequence ID" value="NZ_LAYY01000101.1"/>
</dbReference>
<evidence type="ECO:0000313" key="2">
    <source>
        <dbReference type="EMBL" id="KKK33049.1"/>
    </source>
</evidence>
<dbReference type="EMBL" id="LAYY01000101">
    <property type="protein sequence ID" value="KKK33049.1"/>
    <property type="molecule type" value="Genomic_DNA"/>
</dbReference>
<gene>
    <name evidence="2" type="ORF">WQ57_24175</name>
</gene>
<organism evidence="2 3">
    <name type="scientific">Mesobacillus campisalis</name>
    <dbReference type="NCBI Taxonomy" id="1408103"/>
    <lineage>
        <taxon>Bacteria</taxon>
        <taxon>Bacillati</taxon>
        <taxon>Bacillota</taxon>
        <taxon>Bacilli</taxon>
        <taxon>Bacillales</taxon>
        <taxon>Bacillaceae</taxon>
        <taxon>Mesobacillus</taxon>
    </lineage>
</organism>
<keyword evidence="1" id="KW-0812">Transmembrane</keyword>
<protein>
    <submittedName>
        <fullName evidence="2">Uncharacterized protein</fullName>
    </submittedName>
</protein>
<dbReference type="PATRIC" id="fig|1408103.3.peg.5216"/>
<dbReference type="Proteomes" id="UP000034166">
    <property type="component" value="Unassembled WGS sequence"/>
</dbReference>
<reference evidence="2 3" key="1">
    <citation type="submission" date="2015-04" db="EMBL/GenBank/DDBJ databases">
        <title>Taxonomic description and genome sequence of Bacillus campisalis sp. nov., a novel member of the genus Bacillus isolated from solar saltern.</title>
        <authorList>
            <person name="Mathan Kumar R."/>
            <person name="Kaur G."/>
            <person name="Kumar A."/>
            <person name="Singh N.K."/>
            <person name="Kaur N."/>
            <person name="Kumar N."/>
            <person name="Mayilraj S."/>
        </authorList>
    </citation>
    <scope>NUCLEOTIDE SEQUENCE [LARGE SCALE GENOMIC DNA]</scope>
    <source>
        <strain evidence="2 3">SA2-6</strain>
    </source>
</reference>
<sequence length="443" mass="48186">MQSMKNEGGYALLTVMLTIVLFMILFMAFMGQAFSTMKQNRVIEKSSQSVALAEAGISYYHAEVKNLYEIKQETVYDDVKAKIDADRAAGRPIDAEYYKTYAADLMEMEIIKGLEETADIKSGDNLYKSIPVNGKPNDSIEITIDKQSIKYNSNTNEILLKFTSKGAEEGKISTLTGNMAINISNQGLGTGPDITFLPPKFNIVTEPSNVRPECLNPSSLSAALASTSTKAGCTQILLQEDKAFGVNVNNLENTLIYSNHKLTIGATSGNINKAENVKIFADSLEVKSNVNNFIQSKLETNNDAIFGNNLTIHYSNLYIGGNLSVLGQQFTLENSGNSGNSSTGENSTIFVRGTVRFPKATTAAGTIMCVQGDMHAETLTHSGELYIKGKLFVNGLEIPSLTNVFKTANTDPAKLKQKCGATFDPPELFIGWGENVSNNVIYN</sequence>
<evidence type="ECO:0000256" key="1">
    <source>
        <dbReference type="SAM" id="Phobius"/>
    </source>
</evidence>
<dbReference type="AlphaFoldDB" id="A0A0M2SE82"/>
<feature type="transmembrane region" description="Helical" evidence="1">
    <location>
        <begin position="12"/>
        <end position="34"/>
    </location>
</feature>